<feature type="region of interest" description="Disordered" evidence="1">
    <location>
        <begin position="447"/>
        <end position="466"/>
    </location>
</feature>
<dbReference type="GO" id="GO:0003690">
    <property type="term" value="F:double-stranded DNA binding"/>
    <property type="evidence" value="ECO:0007669"/>
    <property type="project" value="InterPro"/>
</dbReference>
<dbReference type="PANTHER" id="PTHR12732">
    <property type="entry name" value="UNCHARACTERIZED PROTEASOME COMPONENT REGION PCI-CONTAINING"/>
    <property type="match status" value="1"/>
</dbReference>
<dbReference type="EMBL" id="JAQQPM010000004">
    <property type="protein sequence ID" value="KAK2071095.1"/>
    <property type="molecule type" value="Genomic_DNA"/>
</dbReference>
<sequence>MALVTTFLTGLRKYVLSQDVYALRNWLKIEPTSAGTIYFELAQELKTGLPRKGDALISLVDKCLPEEDDVPEGKGSPWPGLNSFMKEYLEYWRDTDFNDMVSSYQHLSSLLNACANAFANPTYGMMMLQTAVSISESLSRVIMTINRQPTLLAKIQNEMSTEEGMEKKSIVELAADLIQKMFTSCLTDRTSGRYARPQGKKTAVYTFANITLKLLFACGKSRIAVQMLTNLAAQGPALSLFPASQRVTFLYYLGRFNFDHCDYFRAHMCLQEAYRQCRPEFTSHRRRILTYWIPSNLMLARFPGPALLQRPEAEDFADIYLPLCNAARTGNFVTFQHAMQRARPYLWARGLYLHLTNLKPLVWRSFTRRIFRLTWTMPHDDAADAAASAMGATAPTAAPTLDFHHVVAAALYVQKLLEGWVPAKPPARRGPPPPHVSSVFIKAVTNSSDGTGGGGGDGAQLVPPPGGPRKLKPAEGLIYGTLKPTADKVEGILASLVYAGLLNGYVARAQQKLGVEGARRFGGDAVRAGWPVPHESIVARLREDHEDMVRRYEAGETPDHPGRFEDVPGWVGDNTVTTWG</sequence>
<dbReference type="SMART" id="SM00753">
    <property type="entry name" value="PAM"/>
    <property type="match status" value="1"/>
</dbReference>
<dbReference type="InterPro" id="IPR045114">
    <property type="entry name" value="Csn12-like"/>
</dbReference>
<dbReference type="GO" id="GO:0003723">
    <property type="term" value="F:RNA binding"/>
    <property type="evidence" value="ECO:0007669"/>
    <property type="project" value="InterPro"/>
</dbReference>
<evidence type="ECO:0000256" key="1">
    <source>
        <dbReference type="SAM" id="MobiDB-lite"/>
    </source>
</evidence>
<evidence type="ECO:0000313" key="3">
    <source>
        <dbReference type="Proteomes" id="UP001217918"/>
    </source>
</evidence>
<proteinExistence type="predicted"/>
<gene>
    <name evidence="2" type="ORF">P8C59_005546</name>
</gene>
<protein>
    <recommendedName>
        <fullName evidence="4">PCI domain-containing protein</fullName>
    </recommendedName>
</protein>
<reference evidence="2" key="1">
    <citation type="journal article" date="2023" name="Mol. Plant Microbe Interact.">
        <title>Elucidating the Obligate Nature and Biological Capacity of an Invasive Fungal Corn Pathogen.</title>
        <authorList>
            <person name="MacCready J.S."/>
            <person name="Roggenkamp E.M."/>
            <person name="Gdanetz K."/>
            <person name="Chilvers M.I."/>
        </authorList>
    </citation>
    <scope>NUCLEOTIDE SEQUENCE</scope>
    <source>
        <strain evidence="2">PM02</strain>
    </source>
</reference>
<evidence type="ECO:0000313" key="2">
    <source>
        <dbReference type="EMBL" id="KAK2071095.1"/>
    </source>
</evidence>
<name>A0AAD9I5R9_9PEZI</name>
<evidence type="ECO:0008006" key="4">
    <source>
        <dbReference type="Google" id="ProtNLM"/>
    </source>
</evidence>
<organism evidence="2 3">
    <name type="scientific">Phyllachora maydis</name>
    <dbReference type="NCBI Taxonomy" id="1825666"/>
    <lineage>
        <taxon>Eukaryota</taxon>
        <taxon>Fungi</taxon>
        <taxon>Dikarya</taxon>
        <taxon>Ascomycota</taxon>
        <taxon>Pezizomycotina</taxon>
        <taxon>Sordariomycetes</taxon>
        <taxon>Sordariomycetidae</taxon>
        <taxon>Phyllachorales</taxon>
        <taxon>Phyllachoraceae</taxon>
        <taxon>Phyllachora</taxon>
    </lineage>
</organism>
<dbReference type="PANTHER" id="PTHR12732:SF8">
    <property type="entry name" value="NUCLEAR MRNA EXPORT PROTEIN THP1"/>
    <property type="match status" value="1"/>
</dbReference>
<accession>A0AAD9I5R9</accession>
<dbReference type="AlphaFoldDB" id="A0AAD9I5R9"/>
<comment type="caution">
    <text evidence="2">The sequence shown here is derived from an EMBL/GenBank/DDBJ whole genome shotgun (WGS) entry which is preliminary data.</text>
</comment>
<dbReference type="Proteomes" id="UP001217918">
    <property type="component" value="Unassembled WGS sequence"/>
</dbReference>
<keyword evidence="3" id="KW-1185">Reference proteome</keyword>